<keyword evidence="5" id="KW-1185">Reference proteome</keyword>
<dbReference type="Pfam" id="PF19568">
    <property type="entry name" value="Spore_III_AA"/>
    <property type="match status" value="1"/>
</dbReference>
<dbReference type="OrthoDB" id="9768243at2"/>
<dbReference type="STRING" id="571933.SAMN05216362_102199"/>
<dbReference type="Gene3D" id="3.40.50.300">
    <property type="entry name" value="P-loop containing nucleotide triphosphate hydrolases"/>
    <property type="match status" value="1"/>
</dbReference>
<dbReference type="NCBIfam" id="TIGR02858">
    <property type="entry name" value="spore_III_AA"/>
    <property type="match status" value="1"/>
</dbReference>
<evidence type="ECO:0000313" key="5">
    <source>
        <dbReference type="Proteomes" id="UP000199427"/>
    </source>
</evidence>
<evidence type="ECO:0000259" key="3">
    <source>
        <dbReference type="Pfam" id="PF19568"/>
    </source>
</evidence>
<evidence type="ECO:0000256" key="2">
    <source>
        <dbReference type="ARBA" id="ARBA00022840"/>
    </source>
</evidence>
<organism evidence="4 5">
    <name type="scientific">Piscibacillus halophilus</name>
    <dbReference type="NCBI Taxonomy" id="571933"/>
    <lineage>
        <taxon>Bacteria</taxon>
        <taxon>Bacillati</taxon>
        <taxon>Bacillota</taxon>
        <taxon>Bacilli</taxon>
        <taxon>Bacillales</taxon>
        <taxon>Bacillaceae</taxon>
        <taxon>Piscibacillus</taxon>
    </lineage>
</organism>
<dbReference type="SUPFAM" id="SSF52540">
    <property type="entry name" value="P-loop containing nucleoside triphosphate hydrolases"/>
    <property type="match status" value="1"/>
</dbReference>
<dbReference type="InterPro" id="IPR027417">
    <property type="entry name" value="P-loop_NTPase"/>
</dbReference>
<dbReference type="GO" id="GO:0005524">
    <property type="term" value="F:ATP binding"/>
    <property type="evidence" value="ECO:0007669"/>
    <property type="project" value="UniProtKB-KW"/>
</dbReference>
<evidence type="ECO:0000256" key="1">
    <source>
        <dbReference type="ARBA" id="ARBA00022741"/>
    </source>
</evidence>
<protein>
    <submittedName>
        <fullName evidence="4">Stage III sporulation protein AA</fullName>
    </submittedName>
</protein>
<dbReference type="PANTHER" id="PTHR20953">
    <property type="entry name" value="KINASE-RELATED"/>
    <property type="match status" value="1"/>
</dbReference>
<reference evidence="4 5" key="1">
    <citation type="submission" date="2016-10" db="EMBL/GenBank/DDBJ databases">
        <authorList>
            <person name="de Groot N.N."/>
        </authorList>
    </citation>
    <scope>NUCLEOTIDE SEQUENCE [LARGE SCALE GENOMIC DNA]</scope>
    <source>
        <strain evidence="4 5">DSM 21633</strain>
    </source>
</reference>
<dbReference type="RefSeq" id="WP_091772376.1">
    <property type="nucleotide sequence ID" value="NZ_FOES01000002.1"/>
</dbReference>
<gene>
    <name evidence="4" type="ORF">SAMN05216362_102199</name>
</gene>
<dbReference type="EMBL" id="FOES01000002">
    <property type="protein sequence ID" value="SEP73501.1"/>
    <property type="molecule type" value="Genomic_DNA"/>
</dbReference>
<dbReference type="Proteomes" id="UP000199427">
    <property type="component" value="Unassembled WGS sequence"/>
</dbReference>
<proteinExistence type="predicted"/>
<dbReference type="InterPro" id="IPR014217">
    <property type="entry name" value="Spore_III_AA"/>
</dbReference>
<evidence type="ECO:0000313" key="4">
    <source>
        <dbReference type="EMBL" id="SEP73501.1"/>
    </source>
</evidence>
<keyword evidence="1" id="KW-0547">Nucleotide-binding</keyword>
<dbReference type="PANTHER" id="PTHR20953:SF3">
    <property type="entry name" value="P-LOOP CONTAINING NUCLEOSIDE TRIPHOSPHATE HYDROLASES SUPERFAMILY PROTEIN"/>
    <property type="match status" value="1"/>
</dbReference>
<keyword evidence="2" id="KW-0067">ATP-binding</keyword>
<dbReference type="InterPro" id="IPR045735">
    <property type="entry name" value="Spore_III_AA_AAA+_ATPase"/>
</dbReference>
<dbReference type="AlphaFoldDB" id="A0A1H9AAD1"/>
<accession>A0A1H9AAD1</accession>
<name>A0A1H9AAD1_9BACI</name>
<sequence>MKEILDMLPAAIEHMLLQLNPRHKDQLEEIRLRIHKPIEFVFHHKTEFNDRYIFNEQDAKEFLGKISQHSVYRMEEEFRNGYITIRGGHRIGIAGKVSLSNGQVQAITHISSFNIRVAKEHKGSAKHIMPNIYDPNTNKICNTVIIGAPKSGKTTLLRDMVRSISDGLYGNNGHRVSLIDERSEIAAPFQGIPQHDVGMRTDIMADCPKAEGMMMMIRSMSPEVLVVDEIGDDRDVRSIKEAVLAGVQVICSIHGYSLDEIRKRPSLQPLFQDKVFERYILLNHQGEPGQVEGVYKKDFEILTKSLRGNRNEVDRSYSDTVHVHVGRNRYR</sequence>
<feature type="domain" description="Stage III sporulation protein AA AAA+ ATPase" evidence="3">
    <location>
        <begin position="2"/>
        <end position="297"/>
    </location>
</feature>